<dbReference type="SUPFAM" id="SSF48113">
    <property type="entry name" value="Heme-dependent peroxidases"/>
    <property type="match status" value="1"/>
</dbReference>
<dbReference type="AlphaFoldDB" id="A0A9N9XMM1"/>
<evidence type="ECO:0000256" key="3">
    <source>
        <dbReference type="ARBA" id="ARBA00022559"/>
    </source>
</evidence>
<dbReference type="GO" id="GO:0006979">
    <property type="term" value="P:response to oxidative stress"/>
    <property type="evidence" value="ECO:0007669"/>
    <property type="project" value="InterPro"/>
</dbReference>
<keyword evidence="4" id="KW-0479">Metal-binding</keyword>
<dbReference type="EMBL" id="OU900107">
    <property type="protein sequence ID" value="CAG9857400.1"/>
    <property type="molecule type" value="Genomic_DNA"/>
</dbReference>
<dbReference type="OrthoDB" id="823504at2759"/>
<dbReference type="Proteomes" id="UP001153712">
    <property type="component" value="Chromosome 14"/>
</dbReference>
<dbReference type="GO" id="GO:0022412">
    <property type="term" value="P:cellular process involved in reproduction in multicellular organism"/>
    <property type="evidence" value="ECO:0007669"/>
    <property type="project" value="UniProtKB-ARBA"/>
</dbReference>
<keyword evidence="5 8" id="KW-0732">Signal</keyword>
<dbReference type="PANTHER" id="PTHR11475">
    <property type="entry name" value="OXIDASE/PEROXIDASE"/>
    <property type="match status" value="1"/>
</dbReference>
<dbReference type="GO" id="GO:0004601">
    <property type="term" value="F:peroxidase activity"/>
    <property type="evidence" value="ECO:0007669"/>
    <property type="project" value="UniProtKB-KW"/>
</dbReference>
<comment type="subcellular location">
    <subcellularLocation>
        <location evidence="1">Secreted</location>
    </subcellularLocation>
</comment>
<keyword evidence="3" id="KW-0575">Peroxidase</keyword>
<feature type="chain" id="PRO_5040503347" description="Peroxidase" evidence="8">
    <location>
        <begin position="21"/>
        <end position="697"/>
    </location>
</feature>
<evidence type="ECO:0000256" key="6">
    <source>
        <dbReference type="ARBA" id="ARBA00023002"/>
    </source>
</evidence>
<evidence type="ECO:0000313" key="9">
    <source>
        <dbReference type="EMBL" id="CAG9857400.1"/>
    </source>
</evidence>
<keyword evidence="10" id="KW-1185">Reference proteome</keyword>
<keyword evidence="2" id="KW-0964">Secreted</keyword>
<reference evidence="9" key="1">
    <citation type="submission" date="2022-01" db="EMBL/GenBank/DDBJ databases">
        <authorList>
            <person name="King R."/>
        </authorList>
    </citation>
    <scope>NUCLEOTIDE SEQUENCE</scope>
</reference>
<evidence type="ECO:0000256" key="8">
    <source>
        <dbReference type="SAM" id="SignalP"/>
    </source>
</evidence>
<dbReference type="FunFam" id="1.10.640.10:FF:000003">
    <property type="entry name" value="chorion peroxidase"/>
    <property type="match status" value="1"/>
</dbReference>
<evidence type="ECO:0008006" key="11">
    <source>
        <dbReference type="Google" id="ProtNLM"/>
    </source>
</evidence>
<protein>
    <recommendedName>
        <fullName evidence="11">Peroxidase</fullName>
    </recommendedName>
</protein>
<evidence type="ECO:0000256" key="1">
    <source>
        <dbReference type="ARBA" id="ARBA00004613"/>
    </source>
</evidence>
<proteinExistence type="predicted"/>
<keyword evidence="7" id="KW-0408">Iron</keyword>
<keyword evidence="4" id="KW-0349">Heme</keyword>
<dbReference type="GO" id="GO:0020037">
    <property type="term" value="F:heme binding"/>
    <property type="evidence" value="ECO:0007669"/>
    <property type="project" value="InterPro"/>
</dbReference>
<accession>A0A9N9XMM1</accession>
<dbReference type="Gene3D" id="1.10.640.10">
    <property type="entry name" value="Haem peroxidase domain superfamily, animal type"/>
    <property type="match status" value="1"/>
</dbReference>
<evidence type="ECO:0000256" key="7">
    <source>
        <dbReference type="ARBA" id="ARBA00023004"/>
    </source>
</evidence>
<dbReference type="CDD" id="cd09823">
    <property type="entry name" value="peroxinectin_like"/>
    <property type="match status" value="1"/>
</dbReference>
<name>A0A9N9XMM1_PHYSR</name>
<dbReference type="GO" id="GO:0005576">
    <property type="term" value="C:extracellular region"/>
    <property type="evidence" value="ECO:0007669"/>
    <property type="project" value="UniProtKB-SubCell"/>
</dbReference>
<keyword evidence="6" id="KW-0560">Oxidoreductase</keyword>
<evidence type="ECO:0000256" key="2">
    <source>
        <dbReference type="ARBA" id="ARBA00022525"/>
    </source>
</evidence>
<feature type="signal peptide" evidence="8">
    <location>
        <begin position="1"/>
        <end position="20"/>
    </location>
</feature>
<dbReference type="InterPro" id="IPR010255">
    <property type="entry name" value="Haem_peroxidase_sf"/>
</dbReference>
<evidence type="ECO:0000313" key="10">
    <source>
        <dbReference type="Proteomes" id="UP001153712"/>
    </source>
</evidence>
<evidence type="ECO:0000256" key="5">
    <source>
        <dbReference type="ARBA" id="ARBA00022729"/>
    </source>
</evidence>
<dbReference type="PRINTS" id="PR00457">
    <property type="entry name" value="ANPEROXIDASE"/>
</dbReference>
<dbReference type="InterPro" id="IPR037120">
    <property type="entry name" value="Haem_peroxidase_sf_animal"/>
</dbReference>
<evidence type="ECO:0000256" key="4">
    <source>
        <dbReference type="ARBA" id="ARBA00022617"/>
    </source>
</evidence>
<dbReference type="Pfam" id="PF03098">
    <property type="entry name" value="An_peroxidase"/>
    <property type="match status" value="1"/>
</dbReference>
<gene>
    <name evidence="9" type="ORF">PHYEVI_LOCUS3805</name>
</gene>
<organism evidence="9 10">
    <name type="scientific">Phyllotreta striolata</name>
    <name type="common">Striped flea beetle</name>
    <name type="synonym">Crioceris striolata</name>
    <dbReference type="NCBI Taxonomy" id="444603"/>
    <lineage>
        <taxon>Eukaryota</taxon>
        <taxon>Metazoa</taxon>
        <taxon>Ecdysozoa</taxon>
        <taxon>Arthropoda</taxon>
        <taxon>Hexapoda</taxon>
        <taxon>Insecta</taxon>
        <taxon>Pterygota</taxon>
        <taxon>Neoptera</taxon>
        <taxon>Endopterygota</taxon>
        <taxon>Coleoptera</taxon>
        <taxon>Polyphaga</taxon>
        <taxon>Cucujiformia</taxon>
        <taxon>Chrysomeloidea</taxon>
        <taxon>Chrysomelidae</taxon>
        <taxon>Galerucinae</taxon>
        <taxon>Alticini</taxon>
        <taxon>Phyllotreta</taxon>
    </lineage>
</organism>
<dbReference type="InterPro" id="IPR019791">
    <property type="entry name" value="Haem_peroxidase_animal"/>
</dbReference>
<sequence>MMFHLTFACVLLLPHHDVIASTAPPPGRNYDLSIESSVIEDAIDFAMTNTGYEKRFEETIKQVSRLVPGTPAEGAYAQLVPDDIAIERSRQARLAVKVTAQVAYSVCLVKPLSFEECDTRLRKVNFARTSLSAICDHLNKNCTVEQALDPYRSSDGSCNHVEAAARGESHTAFSRLTRPNYKDSIETPKRSVTKASMPSARKISNALVNYESSPHDYLTAMFPAWGMFVEHDLARFASSVMVHFNDSFRCCDELGFNLAPRYTHAQCMPVQVPQDDRYYSNIRLECMSYVRSMAAIRGDCSLGHLEQQNLATHYLDGSQLYGTHASKSTDLRRRRDGRLESESIEGVGEFPGAMERCPIEDGVCFESGDPRVNFLPQSAVLYAIWLREHNRLAAELAELNRHWDDERLYQEARRIVVAEMQRITYEEWLPHLLDAEKMKEIDSIDTYDESIDPSVSNEFAAAAVRALYSMIGSQEALRDDYNNPKMAVERFDGVVEEMARRSADNIDLNYSEDLIDQLFSNGDFGYDLVSLDVQRGRDNGLPGYNAYRELCGLKKAQNFDDLTDVIPESEALILSRVYQHVDDIDLLIGGLCERPAGDSLAGPTLSCILGDQFGRTKRGDRYFYANRDQPKPFGELQLAEIRKATLAGVICGNADLAVIQPSVFRRIDDNNMPVSCDGIEKVDLAAWREDREKYELV</sequence>
<dbReference type="PANTHER" id="PTHR11475:SF125">
    <property type="entry name" value="GH11385P"/>
    <property type="match status" value="1"/>
</dbReference>